<reference evidence="15" key="1">
    <citation type="submission" date="2021-10" db="EMBL/GenBank/DDBJ databases">
        <title>Tropical sea cucumber genome reveals ecological adaptation and Cuvierian tubules defense mechanism.</title>
        <authorList>
            <person name="Chen T."/>
        </authorList>
    </citation>
    <scope>NUCLEOTIDE SEQUENCE</scope>
    <source>
        <strain evidence="15">Nanhai2018</strain>
        <tissue evidence="15">Muscle</tissue>
    </source>
</reference>
<dbReference type="GO" id="GO:0005730">
    <property type="term" value="C:nucleolus"/>
    <property type="evidence" value="ECO:0007669"/>
    <property type="project" value="UniProtKB-SubCell"/>
</dbReference>
<dbReference type="GO" id="GO:0003724">
    <property type="term" value="F:RNA helicase activity"/>
    <property type="evidence" value="ECO:0007669"/>
    <property type="project" value="UniProtKB-EC"/>
</dbReference>
<dbReference type="InterPro" id="IPR000629">
    <property type="entry name" value="RNA-helicase_DEAD-box_CS"/>
</dbReference>
<keyword evidence="2 10" id="KW-0547">Nucleotide-binding</keyword>
<evidence type="ECO:0000313" key="15">
    <source>
        <dbReference type="EMBL" id="KAJ8026732.1"/>
    </source>
</evidence>
<feature type="compositionally biased region" description="Acidic residues" evidence="12">
    <location>
        <begin position="144"/>
        <end position="159"/>
    </location>
</feature>
<protein>
    <recommendedName>
        <fullName evidence="11">ATP-dependent RNA helicase</fullName>
        <ecNumber evidence="11">3.6.4.13</ecNumber>
    </recommendedName>
</protein>
<accession>A0A9Q1BIF8</accession>
<feature type="compositionally biased region" description="Acidic residues" evidence="12">
    <location>
        <begin position="84"/>
        <end position="97"/>
    </location>
</feature>
<dbReference type="SUPFAM" id="SSF52540">
    <property type="entry name" value="P-loop containing nucleoside triphosphate hydrolases"/>
    <property type="match status" value="1"/>
</dbReference>
<comment type="subcellular location">
    <subcellularLocation>
        <location evidence="1">Nucleus</location>
        <location evidence="1">Nucleolus</location>
    </subcellularLocation>
</comment>
<dbReference type="Pfam" id="PF13959">
    <property type="entry name" value="CTE_SPB4"/>
    <property type="match status" value="1"/>
</dbReference>
<keyword evidence="4 10" id="KW-0347">Helicase</keyword>
<dbReference type="Pfam" id="PF00270">
    <property type="entry name" value="DEAD"/>
    <property type="match status" value="1"/>
</dbReference>
<evidence type="ECO:0000256" key="9">
    <source>
        <dbReference type="ARBA" id="ARBA00047984"/>
    </source>
</evidence>
<dbReference type="EC" id="3.6.4.13" evidence="11"/>
<sequence length="756" mass="85120">MKKRKSENSSTSVDLKRKKVGSHSGILGNQKSHCGKPEKAPGKQRSKLGKWEGKVHGRKTQKGNLIKASQKLKGQAKQVQLQDDGGEEEDEEEEESVMNENEEKTIRDNGDDDDESDSSGDDEEENNINEDKLKENEMQQIDQSSDDSDNDGSDDDSDSENSGVKGEDQAKSVTRDKGTKIAKSQKVRTVEENSESDSESEEDDGSDDDDGNKDGVKEEQATEAETKESDIGEDNVKTREEVEVSLDEAQKGTNAILTKSTFSSLAGRVCDDTLKALSKMGFTYMTEIQEKTISHLLEGRDVLASAKTGSGKTLAFLIPAIELIHKLKFMPRNGTGVLVISPTRELCMQIYGVLKEVMQHHYHTFGIVMGGTHRGTEAKKLGNGINILVATPGRLLDHMQNTPEFLFKNLQCLVIDEADRILDIGFEEDMKQIVKLLPKKRQTMLFSATQTRKTEDLARISLKKEPVYIGVDDEKKVATVNGLEQGFVFCPSEKRFLLLFTFLKKNRDKKVMVFMSSCMSVKYHAELLNYIDLPVASIHGRKKQQQRTATFFQFCQAKKGILLCTDVAARGLDIPAVDWIIQYDPPDDPKEYIHRVGRTARGLHGRGHALLILRPEEAGFLRYLKYAKVPISEYDFSWSKIANIQIQLEKLIEKNYFLHMSAMEAYKGYVRAYDSHSHKKIFDVNSLDLNMVAKSFGFRVPPSVDLIVPASKRVGKHSKGFNVKQHSYKKAQKSKIFRHVETKHDRKDMRKNVNAL</sequence>
<dbReference type="GO" id="GO:0016787">
    <property type="term" value="F:hydrolase activity"/>
    <property type="evidence" value="ECO:0007669"/>
    <property type="project" value="UniProtKB-KW"/>
</dbReference>
<comment type="domain">
    <text evidence="11">The Q motif is unique to and characteristic of the DEAD box family of RNA helicases and controls ATP binding and hydrolysis.</text>
</comment>
<evidence type="ECO:0000256" key="10">
    <source>
        <dbReference type="RuleBase" id="RU000492"/>
    </source>
</evidence>
<dbReference type="Proteomes" id="UP001152320">
    <property type="component" value="Chromosome 16"/>
</dbReference>
<dbReference type="AlphaFoldDB" id="A0A9Q1BIF8"/>
<dbReference type="Pfam" id="PF00271">
    <property type="entry name" value="Helicase_C"/>
    <property type="match status" value="1"/>
</dbReference>
<evidence type="ECO:0000256" key="11">
    <source>
        <dbReference type="RuleBase" id="RU365068"/>
    </source>
</evidence>
<dbReference type="CDD" id="cd18787">
    <property type="entry name" value="SF2_C_DEAD"/>
    <property type="match status" value="1"/>
</dbReference>
<feature type="compositionally biased region" description="Basic and acidic residues" evidence="12">
    <location>
        <begin position="212"/>
        <end position="241"/>
    </location>
</feature>
<dbReference type="OrthoDB" id="10259640at2759"/>
<dbReference type="GO" id="GO:0005524">
    <property type="term" value="F:ATP binding"/>
    <property type="evidence" value="ECO:0007669"/>
    <property type="project" value="UniProtKB-UniRule"/>
</dbReference>
<evidence type="ECO:0000256" key="3">
    <source>
        <dbReference type="ARBA" id="ARBA00022801"/>
    </source>
</evidence>
<dbReference type="PROSITE" id="PS51194">
    <property type="entry name" value="HELICASE_CTER"/>
    <property type="match status" value="1"/>
</dbReference>
<dbReference type="SMART" id="SM00487">
    <property type="entry name" value="DEXDc"/>
    <property type="match status" value="1"/>
</dbReference>
<dbReference type="FunFam" id="3.40.50.300:FF:000460">
    <property type="entry name" value="RNA helicase"/>
    <property type="match status" value="1"/>
</dbReference>
<dbReference type="FunFam" id="3.40.50.300:FF:000379">
    <property type="entry name" value="RNA helicase"/>
    <property type="match status" value="1"/>
</dbReference>
<dbReference type="InterPro" id="IPR001650">
    <property type="entry name" value="Helicase_C-like"/>
</dbReference>
<dbReference type="GO" id="GO:0003723">
    <property type="term" value="F:RNA binding"/>
    <property type="evidence" value="ECO:0007669"/>
    <property type="project" value="UniProtKB-UniRule"/>
</dbReference>
<organism evidence="15 16">
    <name type="scientific">Holothuria leucospilota</name>
    <name type="common">Black long sea cucumber</name>
    <name type="synonym">Mertensiothuria leucospilota</name>
    <dbReference type="NCBI Taxonomy" id="206669"/>
    <lineage>
        <taxon>Eukaryota</taxon>
        <taxon>Metazoa</taxon>
        <taxon>Echinodermata</taxon>
        <taxon>Eleutherozoa</taxon>
        <taxon>Echinozoa</taxon>
        <taxon>Holothuroidea</taxon>
        <taxon>Aspidochirotacea</taxon>
        <taxon>Aspidochirotida</taxon>
        <taxon>Holothuriidae</taxon>
        <taxon>Holothuria</taxon>
    </lineage>
</organism>
<dbReference type="SMART" id="SM01178">
    <property type="entry name" value="DUF4217"/>
    <property type="match status" value="1"/>
</dbReference>
<feature type="compositionally biased region" description="Acidic residues" evidence="12">
    <location>
        <begin position="192"/>
        <end position="211"/>
    </location>
</feature>
<evidence type="ECO:0000313" key="16">
    <source>
        <dbReference type="Proteomes" id="UP001152320"/>
    </source>
</evidence>
<dbReference type="InterPro" id="IPR025313">
    <property type="entry name" value="SPB4-like_CTE"/>
</dbReference>
<feature type="domain" description="Helicase C-terminal" evidence="14">
    <location>
        <begin position="482"/>
        <end position="652"/>
    </location>
</feature>
<dbReference type="Gene3D" id="3.40.50.300">
    <property type="entry name" value="P-loop containing nucleotide triphosphate hydrolases"/>
    <property type="match status" value="2"/>
</dbReference>
<feature type="domain" description="Helicase ATP-binding" evidence="13">
    <location>
        <begin position="293"/>
        <end position="468"/>
    </location>
</feature>
<comment type="function">
    <text evidence="11">RNA helicase.</text>
</comment>
<name>A0A9Q1BIF8_HOLLE</name>
<keyword evidence="6 11" id="KW-0694">RNA-binding</keyword>
<comment type="caution">
    <text evidence="15">The sequence shown here is derived from an EMBL/GenBank/DDBJ whole genome shotgun (WGS) entry which is preliminary data.</text>
</comment>
<gene>
    <name evidence="15" type="ORF">HOLleu_31652</name>
</gene>
<dbReference type="EMBL" id="JAIZAY010000016">
    <property type="protein sequence ID" value="KAJ8026732.1"/>
    <property type="molecule type" value="Genomic_DNA"/>
</dbReference>
<dbReference type="PROSITE" id="PS00039">
    <property type="entry name" value="DEAD_ATP_HELICASE"/>
    <property type="match status" value="1"/>
</dbReference>
<feature type="region of interest" description="Disordered" evidence="12">
    <location>
        <begin position="1"/>
        <end position="241"/>
    </location>
</feature>
<evidence type="ECO:0000256" key="8">
    <source>
        <dbReference type="ARBA" id="ARBA00024357"/>
    </source>
</evidence>
<evidence type="ECO:0000259" key="13">
    <source>
        <dbReference type="PROSITE" id="PS51192"/>
    </source>
</evidence>
<evidence type="ECO:0000256" key="12">
    <source>
        <dbReference type="SAM" id="MobiDB-lite"/>
    </source>
</evidence>
<proteinExistence type="inferred from homology"/>
<dbReference type="InterPro" id="IPR027417">
    <property type="entry name" value="P-loop_NTPase"/>
</dbReference>
<dbReference type="InterPro" id="IPR044773">
    <property type="entry name" value="DDX18/Has1_DEADc"/>
</dbReference>
<evidence type="ECO:0000256" key="1">
    <source>
        <dbReference type="ARBA" id="ARBA00004604"/>
    </source>
</evidence>
<dbReference type="SMART" id="SM00490">
    <property type="entry name" value="HELICc"/>
    <property type="match status" value="1"/>
</dbReference>
<evidence type="ECO:0000256" key="7">
    <source>
        <dbReference type="ARBA" id="ARBA00023242"/>
    </source>
</evidence>
<dbReference type="InterPro" id="IPR014001">
    <property type="entry name" value="Helicase_ATP-bd"/>
</dbReference>
<keyword evidence="5 10" id="KW-0067">ATP-binding</keyword>
<dbReference type="InterPro" id="IPR011545">
    <property type="entry name" value="DEAD/DEAH_box_helicase_dom"/>
</dbReference>
<dbReference type="PROSITE" id="PS51192">
    <property type="entry name" value="HELICASE_ATP_BIND_1"/>
    <property type="match status" value="1"/>
</dbReference>
<comment type="similarity">
    <text evidence="8">Belongs to the DEAD box helicase family. DDX18/HAS1 subfamily.</text>
</comment>
<keyword evidence="3 10" id="KW-0378">Hydrolase</keyword>
<evidence type="ECO:0000256" key="4">
    <source>
        <dbReference type="ARBA" id="ARBA00022806"/>
    </source>
</evidence>
<dbReference type="PANTHER" id="PTHR24031">
    <property type="entry name" value="RNA HELICASE"/>
    <property type="match status" value="1"/>
</dbReference>
<keyword evidence="7" id="KW-0539">Nucleus</keyword>
<evidence type="ECO:0000256" key="2">
    <source>
        <dbReference type="ARBA" id="ARBA00022741"/>
    </source>
</evidence>
<evidence type="ECO:0000256" key="5">
    <source>
        <dbReference type="ARBA" id="ARBA00022840"/>
    </source>
</evidence>
<evidence type="ECO:0000256" key="6">
    <source>
        <dbReference type="ARBA" id="ARBA00022884"/>
    </source>
</evidence>
<dbReference type="CDD" id="cd17942">
    <property type="entry name" value="DEADc_DDX18"/>
    <property type="match status" value="1"/>
</dbReference>
<keyword evidence="16" id="KW-1185">Reference proteome</keyword>
<feature type="compositionally biased region" description="Acidic residues" evidence="12">
    <location>
        <begin position="110"/>
        <end position="128"/>
    </location>
</feature>
<evidence type="ECO:0000259" key="14">
    <source>
        <dbReference type="PROSITE" id="PS51194"/>
    </source>
</evidence>
<comment type="catalytic activity">
    <reaction evidence="9 11">
        <text>ATP + H2O = ADP + phosphate + H(+)</text>
        <dbReference type="Rhea" id="RHEA:13065"/>
        <dbReference type="ChEBI" id="CHEBI:15377"/>
        <dbReference type="ChEBI" id="CHEBI:15378"/>
        <dbReference type="ChEBI" id="CHEBI:30616"/>
        <dbReference type="ChEBI" id="CHEBI:43474"/>
        <dbReference type="ChEBI" id="CHEBI:456216"/>
        <dbReference type="EC" id="3.6.4.13"/>
    </reaction>
</comment>
<feature type="compositionally biased region" description="Basic and acidic residues" evidence="12">
    <location>
        <begin position="165"/>
        <end position="179"/>
    </location>
</feature>